<dbReference type="SUPFAM" id="SSF52540">
    <property type="entry name" value="P-loop containing nucleoside triphosphate hydrolases"/>
    <property type="match status" value="1"/>
</dbReference>
<dbReference type="InterPro" id="IPR009057">
    <property type="entry name" value="Homeodomain-like_sf"/>
</dbReference>
<organism evidence="20 21">
    <name type="scientific">Aestuariivirga litoralis</name>
    <dbReference type="NCBI Taxonomy" id="2650924"/>
    <lineage>
        <taxon>Bacteria</taxon>
        <taxon>Pseudomonadati</taxon>
        <taxon>Pseudomonadota</taxon>
        <taxon>Alphaproteobacteria</taxon>
        <taxon>Hyphomicrobiales</taxon>
        <taxon>Aestuariivirgaceae</taxon>
        <taxon>Aestuariivirga</taxon>
    </lineage>
</organism>
<dbReference type="EMBL" id="QKVK01000001">
    <property type="protein sequence ID" value="PZF78606.1"/>
    <property type="molecule type" value="Genomic_DNA"/>
</dbReference>
<dbReference type="FunFam" id="3.40.50.300:FF:000006">
    <property type="entry name" value="DNA-binding transcriptional regulator NtrC"/>
    <property type="match status" value="1"/>
</dbReference>
<keyword evidence="4" id="KW-0678">Repressor</keyword>
<keyword evidence="11" id="KW-0010">Activator</keyword>
<proteinExistence type="predicted"/>
<reference evidence="21" key="1">
    <citation type="submission" date="2018-06" db="EMBL/GenBank/DDBJ databases">
        <title>Aestuariibacter litoralis strain KCTC 52945T.</title>
        <authorList>
            <person name="Li X."/>
            <person name="Salam N."/>
            <person name="Li J.-L."/>
            <person name="Chen Y.-M."/>
            <person name="Yang Z.-W."/>
            <person name="Zhang L.-Y."/>
            <person name="Han M.-X."/>
            <person name="Xiao M."/>
            <person name="Li W.-J."/>
        </authorList>
    </citation>
    <scope>NUCLEOTIDE SEQUENCE [LARGE SCALE GENOMIC DNA]</scope>
    <source>
        <strain evidence="21">KCTC 52945</strain>
    </source>
</reference>
<evidence type="ECO:0000256" key="5">
    <source>
        <dbReference type="ARBA" id="ARBA00022553"/>
    </source>
</evidence>
<dbReference type="PROSITE" id="PS00688">
    <property type="entry name" value="SIGMA54_INTERACT_3"/>
    <property type="match status" value="1"/>
</dbReference>
<dbReference type="InterPro" id="IPR025943">
    <property type="entry name" value="Sigma_54_int_dom_ATP-bd_2"/>
</dbReference>
<dbReference type="CDD" id="cd00009">
    <property type="entry name" value="AAA"/>
    <property type="match status" value="1"/>
</dbReference>
<comment type="caution">
    <text evidence="20">The sequence shown here is derived from an EMBL/GenBank/DDBJ whole genome shotgun (WGS) entry which is preliminary data.</text>
</comment>
<evidence type="ECO:0000256" key="1">
    <source>
        <dbReference type="ARBA" id="ARBA00004496"/>
    </source>
</evidence>
<dbReference type="GO" id="GO:0005524">
    <property type="term" value="F:ATP binding"/>
    <property type="evidence" value="ECO:0007669"/>
    <property type="project" value="UniProtKB-KW"/>
</dbReference>
<evidence type="ECO:0000259" key="19">
    <source>
        <dbReference type="PROSITE" id="PS50110"/>
    </source>
</evidence>
<dbReference type="InterPro" id="IPR011006">
    <property type="entry name" value="CheY-like_superfamily"/>
</dbReference>
<evidence type="ECO:0000256" key="17">
    <source>
        <dbReference type="PROSITE-ProRule" id="PRU00169"/>
    </source>
</evidence>
<keyword evidence="3" id="KW-0963">Cytoplasm</keyword>
<comment type="subcellular location">
    <subcellularLocation>
        <location evidence="1">Cytoplasm</location>
    </subcellularLocation>
</comment>
<evidence type="ECO:0000313" key="21">
    <source>
        <dbReference type="Proteomes" id="UP000248795"/>
    </source>
</evidence>
<comment type="function">
    <text evidence="16">Member of the two-component regulatory system NtrB/NtrC, which controls expression of the nitrogen-regulated (ntr) genes in response to nitrogen limitation. Phosphorylated NtrC binds directly to DNA and stimulates the formation of open promoter-sigma54-RNA polymerase complexes.</text>
</comment>
<feature type="domain" description="Sigma-54 factor interaction" evidence="18">
    <location>
        <begin position="146"/>
        <end position="375"/>
    </location>
</feature>
<name>A0A2W2BYR6_9HYPH</name>
<sequence length="501" mass="54430">MAVRVLIVEDDPAQRRILEEMVRRFGCDPMPVDGGLKALEVLKSQSGGTIELVILDLNMPEMTGLEFLERMQAIRGDLPVIVQTAQGSIETVIKAMRAGADDFVVKPVSPERLKASVQNLLKVNALTEEVKRLNKKVGGALSFSDLIASAPAMANVLRLGRRGAQSTIPILIEGESGVGKEMIARAIQGESDRAGRPFVAVNCGAIPENLVESILFGHEKGAFTGATQRHMGKFQEADGGTLFLDEVAELPLDMQVKLLRAIQEGEVDPVGARRPVKVNIRLISATNRNMIEMVKAGQFREDLYYRLNVFPIMVPPLRDRKEDIPALVDHFVTRFAAEEGRKVRGITPEALGLLRAYSWPGNVRQLENTVFRAMVLCEGGRLDIEDFPQIASLVEGYEIRIPPAPQLAPKPALPQGAAAIAGGSPLPKGSTAVADGVAFGIPVVTEGGHIRKLEEVEADMIRLALARYQGQMSEVARKLGIGRSTLYRRMKDLGLEEAASG</sequence>
<feature type="modified residue" description="4-aspartylphosphate" evidence="17">
    <location>
        <position position="56"/>
    </location>
</feature>
<evidence type="ECO:0000313" key="20">
    <source>
        <dbReference type="EMBL" id="PZF78606.1"/>
    </source>
</evidence>
<gene>
    <name evidence="20" type="ORF">DK847_02020</name>
</gene>
<dbReference type="RefSeq" id="WP_111195934.1">
    <property type="nucleotide sequence ID" value="NZ_QKVK01000001.1"/>
</dbReference>
<dbReference type="PROSITE" id="PS50110">
    <property type="entry name" value="RESPONSE_REGULATORY"/>
    <property type="match status" value="1"/>
</dbReference>
<dbReference type="PANTHER" id="PTHR32071">
    <property type="entry name" value="TRANSCRIPTIONAL REGULATORY PROTEIN"/>
    <property type="match status" value="1"/>
</dbReference>
<keyword evidence="6" id="KW-0547">Nucleotide-binding</keyword>
<dbReference type="Gene3D" id="1.10.10.60">
    <property type="entry name" value="Homeodomain-like"/>
    <property type="match status" value="1"/>
</dbReference>
<dbReference type="SUPFAM" id="SSF52172">
    <property type="entry name" value="CheY-like"/>
    <property type="match status" value="1"/>
</dbReference>
<evidence type="ECO:0000259" key="18">
    <source>
        <dbReference type="PROSITE" id="PS50045"/>
    </source>
</evidence>
<dbReference type="InterPro" id="IPR027417">
    <property type="entry name" value="P-loop_NTPase"/>
</dbReference>
<evidence type="ECO:0000256" key="2">
    <source>
        <dbReference type="ARBA" id="ARBA00019059"/>
    </source>
</evidence>
<accession>A0A2W2BYR6</accession>
<dbReference type="PROSITE" id="PS00676">
    <property type="entry name" value="SIGMA54_INTERACT_2"/>
    <property type="match status" value="1"/>
</dbReference>
<keyword evidence="7" id="KW-0067">ATP-binding</keyword>
<dbReference type="Gene3D" id="3.40.50.2300">
    <property type="match status" value="1"/>
</dbReference>
<evidence type="ECO:0000256" key="15">
    <source>
        <dbReference type="ARBA" id="ARBA00031910"/>
    </source>
</evidence>
<dbReference type="InterPro" id="IPR002197">
    <property type="entry name" value="HTH_Fis"/>
</dbReference>
<dbReference type="PANTHER" id="PTHR32071:SF95">
    <property type="entry name" value="DNA-BINDING TRANSCRIPTIONAL REGULATOR NTRC"/>
    <property type="match status" value="1"/>
</dbReference>
<dbReference type="Pfam" id="PF00072">
    <property type="entry name" value="Response_reg"/>
    <property type="match status" value="1"/>
</dbReference>
<evidence type="ECO:0000256" key="11">
    <source>
        <dbReference type="ARBA" id="ARBA00023159"/>
    </source>
</evidence>
<evidence type="ECO:0000256" key="7">
    <source>
        <dbReference type="ARBA" id="ARBA00022840"/>
    </source>
</evidence>
<dbReference type="Gene3D" id="1.10.8.60">
    <property type="match status" value="1"/>
</dbReference>
<evidence type="ECO:0000256" key="8">
    <source>
        <dbReference type="ARBA" id="ARBA00023012"/>
    </source>
</evidence>
<keyword evidence="13" id="KW-0535">Nitrogen fixation</keyword>
<dbReference type="GO" id="GO:0005737">
    <property type="term" value="C:cytoplasm"/>
    <property type="evidence" value="ECO:0007669"/>
    <property type="project" value="UniProtKB-SubCell"/>
</dbReference>
<evidence type="ECO:0000256" key="6">
    <source>
        <dbReference type="ARBA" id="ARBA00022741"/>
    </source>
</evidence>
<evidence type="ECO:0000256" key="10">
    <source>
        <dbReference type="ARBA" id="ARBA00023125"/>
    </source>
</evidence>
<dbReference type="SMART" id="SM00382">
    <property type="entry name" value="AAA"/>
    <property type="match status" value="1"/>
</dbReference>
<dbReference type="FunFam" id="1.10.8.60:FF:000014">
    <property type="entry name" value="DNA-binding transcriptional regulator NtrC"/>
    <property type="match status" value="1"/>
</dbReference>
<dbReference type="InterPro" id="IPR025944">
    <property type="entry name" value="Sigma_54_int_dom_CS"/>
</dbReference>
<dbReference type="GO" id="GO:0043565">
    <property type="term" value="F:sequence-specific DNA binding"/>
    <property type="evidence" value="ECO:0007669"/>
    <property type="project" value="InterPro"/>
</dbReference>
<dbReference type="Gene3D" id="3.40.50.300">
    <property type="entry name" value="P-loop containing nucleotide triphosphate hydrolases"/>
    <property type="match status" value="1"/>
</dbReference>
<dbReference type="GO" id="GO:0000160">
    <property type="term" value="P:phosphorelay signal transduction system"/>
    <property type="evidence" value="ECO:0007669"/>
    <property type="project" value="UniProtKB-KW"/>
</dbReference>
<evidence type="ECO:0000256" key="4">
    <source>
        <dbReference type="ARBA" id="ARBA00022491"/>
    </source>
</evidence>
<dbReference type="PROSITE" id="PS00675">
    <property type="entry name" value="SIGMA54_INTERACT_1"/>
    <property type="match status" value="1"/>
</dbReference>
<keyword evidence="12" id="KW-0804">Transcription</keyword>
<evidence type="ECO:0000256" key="12">
    <source>
        <dbReference type="ARBA" id="ARBA00023163"/>
    </source>
</evidence>
<dbReference type="Pfam" id="PF02954">
    <property type="entry name" value="HTH_8"/>
    <property type="match status" value="1"/>
</dbReference>
<evidence type="ECO:0000256" key="16">
    <source>
        <dbReference type="ARBA" id="ARBA00043886"/>
    </source>
</evidence>
<dbReference type="Pfam" id="PF00158">
    <property type="entry name" value="Sigma54_activat"/>
    <property type="match status" value="1"/>
</dbReference>
<dbReference type="Pfam" id="PF25601">
    <property type="entry name" value="AAA_lid_14"/>
    <property type="match status" value="1"/>
</dbReference>
<dbReference type="InterPro" id="IPR058031">
    <property type="entry name" value="AAA_lid_NorR"/>
</dbReference>
<evidence type="ECO:0000256" key="9">
    <source>
        <dbReference type="ARBA" id="ARBA00023015"/>
    </source>
</evidence>
<keyword evidence="21" id="KW-1185">Reference proteome</keyword>
<dbReference type="InterPro" id="IPR002078">
    <property type="entry name" value="Sigma_54_int"/>
</dbReference>
<dbReference type="InterPro" id="IPR003593">
    <property type="entry name" value="AAA+_ATPase"/>
</dbReference>
<dbReference type="SUPFAM" id="SSF46689">
    <property type="entry name" value="Homeodomain-like"/>
    <property type="match status" value="1"/>
</dbReference>
<evidence type="ECO:0000256" key="14">
    <source>
        <dbReference type="ARBA" id="ARBA00029881"/>
    </source>
</evidence>
<protein>
    <recommendedName>
        <fullName evidence="2">DNA-binding transcriptional regulator NtrC</fullName>
    </recommendedName>
    <alternativeName>
        <fullName evidence="14">Nitrogen regulation protein NR(I)</fullName>
    </alternativeName>
    <alternativeName>
        <fullName evidence="15">Nitrogen regulator I</fullName>
    </alternativeName>
</protein>
<evidence type="ECO:0000256" key="13">
    <source>
        <dbReference type="ARBA" id="ARBA00023231"/>
    </source>
</evidence>
<dbReference type="SMART" id="SM00448">
    <property type="entry name" value="REC"/>
    <property type="match status" value="1"/>
</dbReference>
<keyword evidence="10" id="KW-0238">DNA-binding</keyword>
<dbReference type="PROSITE" id="PS50045">
    <property type="entry name" value="SIGMA54_INTERACT_4"/>
    <property type="match status" value="1"/>
</dbReference>
<dbReference type="Proteomes" id="UP000248795">
    <property type="component" value="Unassembled WGS sequence"/>
</dbReference>
<dbReference type="GO" id="GO:0006355">
    <property type="term" value="P:regulation of DNA-templated transcription"/>
    <property type="evidence" value="ECO:0007669"/>
    <property type="project" value="InterPro"/>
</dbReference>
<evidence type="ECO:0000256" key="3">
    <source>
        <dbReference type="ARBA" id="ARBA00022490"/>
    </source>
</evidence>
<dbReference type="InterPro" id="IPR025662">
    <property type="entry name" value="Sigma_54_int_dom_ATP-bd_1"/>
</dbReference>
<keyword evidence="8" id="KW-0902">Two-component regulatory system</keyword>
<keyword evidence="9" id="KW-0805">Transcription regulation</keyword>
<keyword evidence="5 17" id="KW-0597">Phosphoprotein</keyword>
<feature type="domain" description="Response regulatory" evidence="19">
    <location>
        <begin position="4"/>
        <end position="121"/>
    </location>
</feature>
<dbReference type="InterPro" id="IPR001789">
    <property type="entry name" value="Sig_transdc_resp-reg_receiver"/>
</dbReference>
<dbReference type="PRINTS" id="PR01590">
    <property type="entry name" value="HTHFIS"/>
</dbReference>
<dbReference type="AlphaFoldDB" id="A0A2W2BYR6"/>